<evidence type="ECO:0000256" key="8">
    <source>
        <dbReference type="SAM" id="Coils"/>
    </source>
</evidence>
<feature type="domain" description="Zn(2)-C6 fungal-type" evidence="10">
    <location>
        <begin position="12"/>
        <end position="42"/>
    </location>
</feature>
<dbReference type="GO" id="GO:0043565">
    <property type="term" value="F:sequence-specific DNA binding"/>
    <property type="evidence" value="ECO:0007669"/>
    <property type="project" value="TreeGrafter"/>
</dbReference>
<dbReference type="PROSITE" id="PS50048">
    <property type="entry name" value="ZN2_CY6_FUNGAL_2"/>
    <property type="match status" value="1"/>
</dbReference>
<dbReference type="CDD" id="cd00067">
    <property type="entry name" value="GAL4"/>
    <property type="match status" value="1"/>
</dbReference>
<evidence type="ECO:0000256" key="5">
    <source>
        <dbReference type="ARBA" id="ARBA00023125"/>
    </source>
</evidence>
<dbReference type="InterPro" id="IPR001138">
    <property type="entry name" value="Zn2Cys6_DnaBD"/>
</dbReference>
<dbReference type="AlphaFoldDB" id="A0A9P8YCU6"/>
<keyword evidence="6" id="KW-0804">Transcription</keyword>
<keyword evidence="2" id="KW-0479">Metal-binding</keyword>
<dbReference type="GO" id="GO:0005634">
    <property type="term" value="C:nucleus"/>
    <property type="evidence" value="ECO:0007669"/>
    <property type="project" value="UniProtKB-SubCell"/>
</dbReference>
<keyword evidence="7" id="KW-0539">Nucleus</keyword>
<dbReference type="GO" id="GO:0008270">
    <property type="term" value="F:zinc ion binding"/>
    <property type="evidence" value="ECO:0007669"/>
    <property type="project" value="InterPro"/>
</dbReference>
<keyword evidence="5" id="KW-0238">DNA-binding</keyword>
<feature type="coiled-coil region" evidence="8">
    <location>
        <begin position="47"/>
        <end position="81"/>
    </location>
</feature>
<evidence type="ECO:0000256" key="4">
    <source>
        <dbReference type="ARBA" id="ARBA00023015"/>
    </source>
</evidence>
<dbReference type="GeneID" id="70179231"/>
<dbReference type="InterPro" id="IPR007219">
    <property type="entry name" value="XnlR_reg_dom"/>
</dbReference>
<dbReference type="Gene3D" id="4.10.240.10">
    <property type="entry name" value="Zn(2)-C6 fungal-type DNA-binding domain"/>
    <property type="match status" value="1"/>
</dbReference>
<dbReference type="InterPro" id="IPR036864">
    <property type="entry name" value="Zn2-C6_fun-type_DNA-bd_sf"/>
</dbReference>
<dbReference type="SUPFAM" id="SSF57701">
    <property type="entry name" value="Zn2/Cys6 DNA-binding domain"/>
    <property type="match status" value="1"/>
</dbReference>
<protein>
    <submittedName>
        <fullName evidence="11">Fungal-specific transcription factor domain-containing protein</fullName>
    </submittedName>
</protein>
<keyword evidence="4" id="KW-0805">Transcription regulation</keyword>
<dbReference type="CDD" id="cd12148">
    <property type="entry name" value="fungal_TF_MHR"/>
    <property type="match status" value="1"/>
</dbReference>
<dbReference type="InterPro" id="IPR052202">
    <property type="entry name" value="Yeast_MetPath_Reg"/>
</dbReference>
<dbReference type="GO" id="GO:0045944">
    <property type="term" value="P:positive regulation of transcription by RNA polymerase II"/>
    <property type="evidence" value="ECO:0007669"/>
    <property type="project" value="TreeGrafter"/>
</dbReference>
<comment type="subcellular location">
    <subcellularLocation>
        <location evidence="1">Nucleus</location>
    </subcellularLocation>
</comment>
<evidence type="ECO:0000256" key="6">
    <source>
        <dbReference type="ARBA" id="ARBA00023163"/>
    </source>
</evidence>
<name>A0A9P8YCU6_9PEZI</name>
<dbReference type="EMBL" id="JAGTJQ010000003">
    <property type="protein sequence ID" value="KAH7036006.1"/>
    <property type="molecule type" value="Genomic_DNA"/>
</dbReference>
<evidence type="ECO:0000256" key="3">
    <source>
        <dbReference type="ARBA" id="ARBA00022833"/>
    </source>
</evidence>
<accession>A0A9P8YCU6</accession>
<dbReference type="Pfam" id="PF04082">
    <property type="entry name" value="Fungal_trans"/>
    <property type="match status" value="1"/>
</dbReference>
<evidence type="ECO:0000256" key="1">
    <source>
        <dbReference type="ARBA" id="ARBA00004123"/>
    </source>
</evidence>
<dbReference type="PANTHER" id="PTHR47782">
    <property type="entry name" value="ZN(II)2CYS6 TRANSCRIPTION FACTOR (EUROFUNG)-RELATED"/>
    <property type="match status" value="1"/>
</dbReference>
<evidence type="ECO:0000256" key="9">
    <source>
        <dbReference type="SAM" id="MobiDB-lite"/>
    </source>
</evidence>
<reference evidence="11" key="1">
    <citation type="journal article" date="2021" name="Nat. Commun.">
        <title>Genetic determinants of endophytism in the Arabidopsis root mycobiome.</title>
        <authorList>
            <person name="Mesny F."/>
            <person name="Miyauchi S."/>
            <person name="Thiergart T."/>
            <person name="Pickel B."/>
            <person name="Atanasova L."/>
            <person name="Karlsson M."/>
            <person name="Huettel B."/>
            <person name="Barry K.W."/>
            <person name="Haridas S."/>
            <person name="Chen C."/>
            <person name="Bauer D."/>
            <person name="Andreopoulos W."/>
            <person name="Pangilinan J."/>
            <person name="LaButti K."/>
            <person name="Riley R."/>
            <person name="Lipzen A."/>
            <person name="Clum A."/>
            <person name="Drula E."/>
            <person name="Henrissat B."/>
            <person name="Kohler A."/>
            <person name="Grigoriev I.V."/>
            <person name="Martin F.M."/>
            <person name="Hacquard S."/>
        </authorList>
    </citation>
    <scope>NUCLEOTIDE SEQUENCE</scope>
    <source>
        <strain evidence="11">MPI-CAGE-CH-0230</strain>
    </source>
</reference>
<dbReference type="SMART" id="SM00906">
    <property type="entry name" value="Fungal_trans"/>
    <property type="match status" value="1"/>
</dbReference>
<evidence type="ECO:0000256" key="2">
    <source>
        <dbReference type="ARBA" id="ARBA00022723"/>
    </source>
</evidence>
<evidence type="ECO:0000256" key="7">
    <source>
        <dbReference type="ARBA" id="ARBA00023242"/>
    </source>
</evidence>
<dbReference type="PANTHER" id="PTHR47782:SF12">
    <property type="entry name" value="ZN(II)2CYS6 TRANSCRIPTION FACTOR (EUROFUNG)"/>
    <property type="match status" value="1"/>
</dbReference>
<organism evidence="11 12">
    <name type="scientific">Microdochium trichocladiopsis</name>
    <dbReference type="NCBI Taxonomy" id="1682393"/>
    <lineage>
        <taxon>Eukaryota</taxon>
        <taxon>Fungi</taxon>
        <taxon>Dikarya</taxon>
        <taxon>Ascomycota</taxon>
        <taxon>Pezizomycotina</taxon>
        <taxon>Sordariomycetes</taxon>
        <taxon>Xylariomycetidae</taxon>
        <taxon>Xylariales</taxon>
        <taxon>Microdochiaceae</taxon>
        <taxon>Microdochium</taxon>
    </lineage>
</organism>
<keyword evidence="12" id="KW-1185">Reference proteome</keyword>
<comment type="caution">
    <text evidence="11">The sequence shown here is derived from an EMBL/GenBank/DDBJ whole genome shotgun (WGS) entry which is preliminary data.</text>
</comment>
<dbReference type="SMART" id="SM00066">
    <property type="entry name" value="GAL4"/>
    <property type="match status" value="1"/>
</dbReference>
<dbReference type="GO" id="GO:0000981">
    <property type="term" value="F:DNA-binding transcription factor activity, RNA polymerase II-specific"/>
    <property type="evidence" value="ECO:0007669"/>
    <property type="project" value="InterPro"/>
</dbReference>
<evidence type="ECO:0000313" key="11">
    <source>
        <dbReference type="EMBL" id="KAH7036006.1"/>
    </source>
</evidence>
<dbReference type="GO" id="GO:0006351">
    <property type="term" value="P:DNA-templated transcription"/>
    <property type="evidence" value="ECO:0007669"/>
    <property type="project" value="InterPro"/>
</dbReference>
<dbReference type="OrthoDB" id="25921at2759"/>
<sequence length="736" mass="81676">MPPALGARRVIACQQCHLRKVRCDAQRPKCGNCVRGLFPCSYPPDSRQHRGQQQARLEDRIRRLEAENSTLRRQEEESRSRRISALLPQLSQDQHGHEQPQQQHHQQSDVASQVIHLSLSAGGGRTYVGSTSGLFLANLLQPHTQQQSPAQHRGSGLSPSSILIHSLPAESLAREIKDAYAAHDHLIYPIIPLRAMDRAFDTVYNHHDPSPQQSFDGFVVDMVLAIGTAQLSKLNWNGVSDAEVHYNRAMSKANPILASGGLPALQAILLICHYRMGTSSHDTTNSVWHLVGVAARTCYELGLHKNATYQQLKADIRADADQYTASKEREEQIEARFNCFWCTVALDRVASLTLGRPLAMQLEDIDVDLMALQRDQFFTQAPEIARTPAESRSVSVPAAEEKVRRSIFTHIVKYRVICGKVLNALHRSTSDDLRSPSVDYTHIRDQLAQELQAWHADTASAVLVAPSSAIVDSIATPATPATTTSTSSRTESLSSFRSTEWYDLLYHNGNLMLFRPSPSIPDTTARNNSTALQRTFDSSRAAITLYASLHQTRKINYSWVTLHSVFMAGLSYIYALRTHFQHARQRSQSQGQREKSVLAAAPSIIQVVNDTRACSKVLVAVSERWASTTRNCSEVFDKLSDAVVADVVEAQTRSVVAAGAASTSVSSASASTAASVNGRNYAQQQGYEMFNMTVDNTLRDCYTDIQNLFYDQSQNDAIARLSQDWLFGIEEVTHRP</sequence>
<dbReference type="CDD" id="cd14686">
    <property type="entry name" value="bZIP"/>
    <property type="match status" value="1"/>
</dbReference>
<evidence type="ECO:0000313" key="12">
    <source>
        <dbReference type="Proteomes" id="UP000756346"/>
    </source>
</evidence>
<keyword evidence="8" id="KW-0175">Coiled coil</keyword>
<dbReference type="Pfam" id="PF00172">
    <property type="entry name" value="Zn_clus"/>
    <property type="match status" value="1"/>
</dbReference>
<proteinExistence type="predicted"/>
<feature type="region of interest" description="Disordered" evidence="9">
    <location>
        <begin position="92"/>
        <end position="111"/>
    </location>
</feature>
<gene>
    <name evidence="11" type="ORF">B0I36DRAFT_239320</name>
</gene>
<dbReference type="Proteomes" id="UP000756346">
    <property type="component" value="Unassembled WGS sequence"/>
</dbReference>
<dbReference type="RefSeq" id="XP_046016099.1">
    <property type="nucleotide sequence ID" value="XM_046149685.1"/>
</dbReference>
<evidence type="ECO:0000259" key="10">
    <source>
        <dbReference type="PROSITE" id="PS50048"/>
    </source>
</evidence>
<keyword evidence="3" id="KW-0862">Zinc</keyword>
<dbReference type="PROSITE" id="PS00463">
    <property type="entry name" value="ZN2_CY6_FUNGAL_1"/>
    <property type="match status" value="1"/>
</dbReference>